<dbReference type="EMBL" id="CP086654">
    <property type="protein sequence ID" value="UEX90537.1"/>
    <property type="molecule type" value="Genomic_DNA"/>
</dbReference>
<keyword evidence="2 5" id="KW-0812">Transmembrane</keyword>
<evidence type="ECO:0000256" key="1">
    <source>
        <dbReference type="ARBA" id="ARBA00004141"/>
    </source>
</evidence>
<gene>
    <name evidence="6" type="ORF">LN051_02395</name>
</gene>
<accession>A0ABY3PE15</accession>
<evidence type="ECO:0000256" key="2">
    <source>
        <dbReference type="ARBA" id="ARBA00022692"/>
    </source>
</evidence>
<organism evidence="6 7">
    <name type="scientific">Staphylococcus ratti</name>
    <dbReference type="NCBI Taxonomy" id="2892440"/>
    <lineage>
        <taxon>Bacteria</taxon>
        <taxon>Bacillati</taxon>
        <taxon>Bacillota</taxon>
        <taxon>Bacilli</taxon>
        <taxon>Bacillales</taxon>
        <taxon>Staphylococcaceae</taxon>
        <taxon>Staphylococcus</taxon>
    </lineage>
</organism>
<dbReference type="RefSeq" id="WP_229293033.1">
    <property type="nucleotide sequence ID" value="NZ_CP086654.1"/>
</dbReference>
<feature type="transmembrane region" description="Helical" evidence="5">
    <location>
        <begin position="64"/>
        <end position="86"/>
    </location>
</feature>
<evidence type="ECO:0000313" key="7">
    <source>
        <dbReference type="Proteomes" id="UP001197626"/>
    </source>
</evidence>
<reference evidence="6 7" key="1">
    <citation type="journal article" date="2022" name="Pathogens">
        <title>Staphylococcus ratti sp. nov. Isolated from a Lab Rat.</title>
        <authorList>
            <person name="Kovarovic V."/>
            <person name="Sedlacek I."/>
            <person name="Petras P."/>
            <person name="Kralova S."/>
            <person name="Maslanova I."/>
            <person name="Svec P."/>
            <person name="Neumann-Schaal M."/>
            <person name="Botka T."/>
            <person name="Gelbicova T."/>
            <person name="Stankova E."/>
            <person name="Doskar J."/>
            <person name="Pantucek R."/>
        </authorList>
    </citation>
    <scope>NUCLEOTIDE SEQUENCE [LARGE SCALE GENOMIC DNA]</scope>
    <source>
        <strain evidence="6 7">CCM 9025</strain>
    </source>
</reference>
<dbReference type="InterPro" id="IPR019109">
    <property type="entry name" value="MamF_MmsF"/>
</dbReference>
<dbReference type="Pfam" id="PF09685">
    <property type="entry name" value="MamF_MmsF"/>
    <property type="match status" value="1"/>
</dbReference>
<dbReference type="Proteomes" id="UP001197626">
    <property type="component" value="Chromosome"/>
</dbReference>
<name>A0ABY3PE15_9STAP</name>
<evidence type="ECO:0000256" key="4">
    <source>
        <dbReference type="ARBA" id="ARBA00023136"/>
    </source>
</evidence>
<proteinExistence type="predicted"/>
<keyword evidence="7" id="KW-1185">Reference proteome</keyword>
<protein>
    <submittedName>
        <fullName evidence="6">DUF4870 domain-containing protein</fullName>
    </submittedName>
</protein>
<sequence length="125" mass="14273">MTHYDEIKNGTVSSPGGVYPTEEERLMAVLIYVTSFFTTILGPLLIWLIKYENSKFVDVTGKNYFNFIISYTLWTILASILIIVLIGLFALPIILLLSFIFHIVAIVKAYNGEDYLPPLSIRFFK</sequence>
<comment type="subcellular location">
    <subcellularLocation>
        <location evidence="1">Membrane</location>
        <topology evidence="1">Multi-pass membrane protein</topology>
    </subcellularLocation>
</comment>
<evidence type="ECO:0000313" key="6">
    <source>
        <dbReference type="EMBL" id="UEX90537.1"/>
    </source>
</evidence>
<keyword evidence="4 5" id="KW-0472">Membrane</keyword>
<feature type="transmembrane region" description="Helical" evidence="5">
    <location>
        <begin position="93"/>
        <end position="110"/>
    </location>
</feature>
<evidence type="ECO:0000256" key="5">
    <source>
        <dbReference type="SAM" id="Phobius"/>
    </source>
</evidence>
<evidence type="ECO:0000256" key="3">
    <source>
        <dbReference type="ARBA" id="ARBA00022989"/>
    </source>
</evidence>
<keyword evidence="3 5" id="KW-1133">Transmembrane helix</keyword>
<feature type="transmembrane region" description="Helical" evidence="5">
    <location>
        <begin position="29"/>
        <end position="49"/>
    </location>
</feature>